<keyword evidence="2" id="KW-0809">Transit peptide</keyword>
<dbReference type="AlphaFoldDB" id="A0A453JL03"/>
<dbReference type="Pfam" id="PF01535">
    <property type="entry name" value="PPR"/>
    <property type="match status" value="5"/>
</dbReference>
<dbReference type="Gene3D" id="1.25.40.10">
    <property type="entry name" value="Tetratricopeptide repeat domain"/>
    <property type="match status" value="4"/>
</dbReference>
<dbReference type="Proteomes" id="UP000015105">
    <property type="component" value="Chromosome 5D"/>
</dbReference>
<name>A0A453JL03_AEGTS</name>
<evidence type="ECO:0000313" key="4">
    <source>
        <dbReference type="EnsemblPlants" id="AET5Gv20103400.1"/>
    </source>
</evidence>
<dbReference type="GO" id="GO:0003723">
    <property type="term" value="F:RNA binding"/>
    <property type="evidence" value="ECO:0007669"/>
    <property type="project" value="InterPro"/>
</dbReference>
<proteinExistence type="predicted"/>
<dbReference type="NCBIfam" id="TIGR00756">
    <property type="entry name" value="PPR"/>
    <property type="match status" value="4"/>
</dbReference>
<reference evidence="5" key="1">
    <citation type="journal article" date="2014" name="Science">
        <title>Ancient hybridizations among the ancestral genomes of bread wheat.</title>
        <authorList>
            <consortium name="International Wheat Genome Sequencing Consortium,"/>
            <person name="Marcussen T."/>
            <person name="Sandve S.R."/>
            <person name="Heier L."/>
            <person name="Spannagl M."/>
            <person name="Pfeifer M."/>
            <person name="Jakobsen K.S."/>
            <person name="Wulff B.B."/>
            <person name="Steuernagel B."/>
            <person name="Mayer K.F."/>
            <person name="Olsen O.A."/>
        </authorList>
    </citation>
    <scope>NUCLEOTIDE SEQUENCE [LARGE SCALE GENOMIC DNA]</scope>
    <source>
        <strain evidence="5">cv. AL8/78</strain>
    </source>
</reference>
<dbReference type="GO" id="GO:0009451">
    <property type="term" value="P:RNA modification"/>
    <property type="evidence" value="ECO:0007669"/>
    <property type="project" value="InterPro"/>
</dbReference>
<evidence type="ECO:0008006" key="6">
    <source>
        <dbReference type="Google" id="ProtNLM"/>
    </source>
</evidence>
<dbReference type="STRING" id="200361.A0A453JL03"/>
<reference evidence="4" key="5">
    <citation type="journal article" date="2021" name="G3 (Bethesda)">
        <title>Aegilops tauschii genome assembly Aet v5.0 features greater sequence contiguity and improved annotation.</title>
        <authorList>
            <person name="Wang L."/>
            <person name="Zhu T."/>
            <person name="Rodriguez J.C."/>
            <person name="Deal K.R."/>
            <person name="Dubcovsky J."/>
            <person name="McGuire P.E."/>
            <person name="Lux T."/>
            <person name="Spannagl M."/>
            <person name="Mayer K.F.X."/>
            <person name="Baldrich P."/>
            <person name="Meyers B.C."/>
            <person name="Huo N."/>
            <person name="Gu Y.Q."/>
            <person name="Zhou H."/>
            <person name="Devos K.M."/>
            <person name="Bennetzen J.L."/>
            <person name="Unver T."/>
            <person name="Budak H."/>
            <person name="Gulick P.J."/>
            <person name="Galiba G."/>
            <person name="Kalapos B."/>
            <person name="Nelson D.R."/>
            <person name="Li P."/>
            <person name="You F.M."/>
            <person name="Luo M.C."/>
            <person name="Dvorak J."/>
        </authorList>
    </citation>
    <scope>NUCLEOTIDE SEQUENCE [LARGE SCALE GENOMIC DNA]</scope>
    <source>
        <strain evidence="4">cv. AL8/78</strain>
    </source>
</reference>
<dbReference type="PROSITE" id="PS51375">
    <property type="entry name" value="PPR"/>
    <property type="match status" value="4"/>
</dbReference>
<dbReference type="EnsemblPlants" id="AET5Gv20103400.1">
    <property type="protein sequence ID" value="AET5Gv20103400.1"/>
    <property type="gene ID" value="AET5Gv20103400"/>
</dbReference>
<dbReference type="InterPro" id="IPR011990">
    <property type="entry name" value="TPR-like_helical_dom_sf"/>
</dbReference>
<feature type="repeat" description="PPR" evidence="3">
    <location>
        <begin position="243"/>
        <end position="277"/>
    </location>
</feature>
<dbReference type="FunFam" id="1.25.40.10:FF:000682">
    <property type="entry name" value="Pentatricopeptide repeat-containing protein At3g16610"/>
    <property type="match status" value="1"/>
</dbReference>
<evidence type="ECO:0000256" key="2">
    <source>
        <dbReference type="ARBA" id="ARBA00022946"/>
    </source>
</evidence>
<dbReference type="PANTHER" id="PTHR47926">
    <property type="entry name" value="PENTATRICOPEPTIDE REPEAT-CONTAINING PROTEIN"/>
    <property type="match status" value="1"/>
</dbReference>
<dbReference type="FunFam" id="1.25.40.10:FF:000309">
    <property type="entry name" value="Pentatricopeptide repeat-containing protein, chloroplastic"/>
    <property type="match status" value="1"/>
</dbReference>
<dbReference type="FunFam" id="1.25.40.10:FF:001079">
    <property type="entry name" value="Pentatricopeptide repeat-containing protein At2g17210"/>
    <property type="match status" value="1"/>
</dbReference>
<keyword evidence="5" id="KW-1185">Reference proteome</keyword>
<protein>
    <recommendedName>
        <fullName evidence="6">Pentacotripeptide-repeat region of PRORP domain-containing protein</fullName>
    </recommendedName>
</protein>
<evidence type="ECO:0000313" key="5">
    <source>
        <dbReference type="Proteomes" id="UP000015105"/>
    </source>
</evidence>
<evidence type="ECO:0000256" key="3">
    <source>
        <dbReference type="PROSITE-ProRule" id="PRU00708"/>
    </source>
</evidence>
<feature type="repeat" description="PPR" evidence="3">
    <location>
        <begin position="141"/>
        <end position="175"/>
    </location>
</feature>
<sequence>CWILTARTRWTKMVILLPKSFSPSLSLSMSAPTPAATLRHWNRLIQLAAASGSYTLCLRHYASLLAAGLRGGDASTFPSLAKSCAALRLPRLGRSIHAHALLAGAVGDVFVRTSLLDFYAKCAFLPDARRLFDEMPTTSRTLVSWNCMVTAYSKASRLDKAVAMFNAMRGLGVSPSGGTLVGMLSGCLDSMATRNLGLCVYGYSLKSGLDADLPVSNSVLTMLVRHGQLHAASFLFDSMHDKTVVSWSAMASGFLQTGDFNKVFALLNRMQGAGHRFDLIALVNLVSAAALLGNLLVAKGVHALLIKSGFESEQDLVPSLVNLYAKCGDLETAQEVFDAVHCKNVVLWTSMIHGYVEGSRPDKALTMFDSMLRTDVQPNVTTVSSVLSACADLGSANHARKVEEHVVAIGLQSHLRVATGLIDAYCKCGSVELARKIFDAVTDRDLPIWSAMINGYACNGEGSEALILFSEMQKEGVQPDDIVFTHLLTACNYSGLIDEGLRCFRSMTEEYGIEPSIEHYMCITDLLCKSGQISIAKEFFKKIPVQLQNQVLAPIVSAYSSHCADSSMDSVSEELLNLDPQDSGHCVLVSNMLSCLGNWKKATTYRTLLNKKGLVKEPGRSCIELSA</sequence>
<evidence type="ECO:0000256" key="1">
    <source>
        <dbReference type="ARBA" id="ARBA00022737"/>
    </source>
</evidence>
<keyword evidence="1" id="KW-0677">Repeat</keyword>
<accession>A0A453JL03</accession>
<dbReference type="Pfam" id="PF13041">
    <property type="entry name" value="PPR_2"/>
    <property type="match status" value="3"/>
</dbReference>
<dbReference type="PANTHER" id="PTHR47926:SF456">
    <property type="entry name" value="PENTATRICOPEPTIDE REPEAT-CONTAINING PROTEIN ELI1, CHLOROPLASTIC"/>
    <property type="match status" value="1"/>
</dbReference>
<reference evidence="4" key="3">
    <citation type="journal article" date="2017" name="Nature">
        <title>Genome sequence of the progenitor of the wheat D genome Aegilops tauschii.</title>
        <authorList>
            <person name="Luo M.C."/>
            <person name="Gu Y.Q."/>
            <person name="Puiu D."/>
            <person name="Wang H."/>
            <person name="Twardziok S.O."/>
            <person name="Deal K.R."/>
            <person name="Huo N."/>
            <person name="Zhu T."/>
            <person name="Wang L."/>
            <person name="Wang Y."/>
            <person name="McGuire P.E."/>
            <person name="Liu S."/>
            <person name="Long H."/>
            <person name="Ramasamy R.K."/>
            <person name="Rodriguez J.C."/>
            <person name="Van S.L."/>
            <person name="Yuan L."/>
            <person name="Wang Z."/>
            <person name="Xia Z."/>
            <person name="Xiao L."/>
            <person name="Anderson O.D."/>
            <person name="Ouyang S."/>
            <person name="Liang Y."/>
            <person name="Zimin A.V."/>
            <person name="Pertea G."/>
            <person name="Qi P."/>
            <person name="Bennetzen J.L."/>
            <person name="Dai X."/>
            <person name="Dawson M.W."/>
            <person name="Muller H.G."/>
            <person name="Kugler K."/>
            <person name="Rivarola-Duarte L."/>
            <person name="Spannagl M."/>
            <person name="Mayer K.F.X."/>
            <person name="Lu F.H."/>
            <person name="Bevan M.W."/>
            <person name="Leroy P."/>
            <person name="Li P."/>
            <person name="You F.M."/>
            <person name="Sun Q."/>
            <person name="Liu Z."/>
            <person name="Lyons E."/>
            <person name="Wicker T."/>
            <person name="Salzberg S.L."/>
            <person name="Devos K.M."/>
            <person name="Dvorak J."/>
        </authorList>
    </citation>
    <scope>NUCLEOTIDE SEQUENCE [LARGE SCALE GENOMIC DNA]</scope>
    <source>
        <strain evidence="4">cv. AL8/78</strain>
    </source>
</reference>
<feature type="repeat" description="PPR" evidence="3">
    <location>
        <begin position="445"/>
        <end position="479"/>
    </location>
</feature>
<reference evidence="4" key="4">
    <citation type="submission" date="2019-03" db="UniProtKB">
        <authorList>
            <consortium name="EnsemblPlants"/>
        </authorList>
    </citation>
    <scope>IDENTIFICATION</scope>
</reference>
<dbReference type="InterPro" id="IPR002885">
    <property type="entry name" value="PPR_rpt"/>
</dbReference>
<dbReference type="Pfam" id="PF20431">
    <property type="entry name" value="E_motif"/>
    <property type="match status" value="1"/>
</dbReference>
<organism evidence="4 5">
    <name type="scientific">Aegilops tauschii subsp. strangulata</name>
    <name type="common">Goatgrass</name>
    <dbReference type="NCBI Taxonomy" id="200361"/>
    <lineage>
        <taxon>Eukaryota</taxon>
        <taxon>Viridiplantae</taxon>
        <taxon>Streptophyta</taxon>
        <taxon>Embryophyta</taxon>
        <taxon>Tracheophyta</taxon>
        <taxon>Spermatophyta</taxon>
        <taxon>Magnoliopsida</taxon>
        <taxon>Liliopsida</taxon>
        <taxon>Poales</taxon>
        <taxon>Poaceae</taxon>
        <taxon>BOP clade</taxon>
        <taxon>Pooideae</taxon>
        <taxon>Triticodae</taxon>
        <taxon>Triticeae</taxon>
        <taxon>Triticinae</taxon>
        <taxon>Aegilops</taxon>
    </lineage>
</organism>
<reference evidence="5" key="2">
    <citation type="journal article" date="2017" name="Nat. Plants">
        <title>The Aegilops tauschii genome reveals multiple impacts of transposons.</title>
        <authorList>
            <person name="Zhao G."/>
            <person name="Zou C."/>
            <person name="Li K."/>
            <person name="Wang K."/>
            <person name="Li T."/>
            <person name="Gao L."/>
            <person name="Zhang X."/>
            <person name="Wang H."/>
            <person name="Yang Z."/>
            <person name="Liu X."/>
            <person name="Jiang W."/>
            <person name="Mao L."/>
            <person name="Kong X."/>
            <person name="Jiao Y."/>
            <person name="Jia J."/>
        </authorList>
    </citation>
    <scope>NUCLEOTIDE SEQUENCE [LARGE SCALE GENOMIC DNA]</scope>
    <source>
        <strain evidence="5">cv. AL8/78</strain>
    </source>
</reference>
<dbReference type="InterPro" id="IPR046960">
    <property type="entry name" value="PPR_At4g14850-like_plant"/>
</dbReference>
<feature type="repeat" description="PPR" evidence="3">
    <location>
        <begin position="344"/>
        <end position="378"/>
    </location>
</feature>
<dbReference type="InterPro" id="IPR046848">
    <property type="entry name" value="E_motif"/>
</dbReference>
<dbReference type="Gramene" id="AET5Gv20103400.1">
    <property type="protein sequence ID" value="AET5Gv20103400.1"/>
    <property type="gene ID" value="AET5Gv20103400"/>
</dbReference>